<dbReference type="AlphaFoldDB" id="A0A426Y9S2"/>
<reference evidence="2 3" key="1">
    <citation type="journal article" date="2014" name="Agronomy (Basel)">
        <title>A Draft Genome Sequence for Ensete ventricosum, the Drought-Tolerant Tree Against Hunger.</title>
        <authorList>
            <person name="Harrison J."/>
            <person name="Moore K.A."/>
            <person name="Paszkiewicz K."/>
            <person name="Jones T."/>
            <person name="Grant M."/>
            <person name="Ambacheew D."/>
            <person name="Muzemil S."/>
            <person name="Studholme D.J."/>
        </authorList>
    </citation>
    <scope>NUCLEOTIDE SEQUENCE [LARGE SCALE GENOMIC DNA]</scope>
</reference>
<accession>A0A426Y9S2</accession>
<gene>
    <name evidence="2" type="ORF">B296_00053086</name>
</gene>
<evidence type="ECO:0000313" key="3">
    <source>
        <dbReference type="Proteomes" id="UP000287651"/>
    </source>
</evidence>
<comment type="caution">
    <text evidence="2">The sequence shown here is derived from an EMBL/GenBank/DDBJ whole genome shotgun (WGS) entry which is preliminary data.</text>
</comment>
<proteinExistence type="predicted"/>
<evidence type="ECO:0000313" key="2">
    <source>
        <dbReference type="EMBL" id="RRT48440.1"/>
    </source>
</evidence>
<organism evidence="2 3">
    <name type="scientific">Ensete ventricosum</name>
    <name type="common">Abyssinian banana</name>
    <name type="synonym">Musa ensete</name>
    <dbReference type="NCBI Taxonomy" id="4639"/>
    <lineage>
        <taxon>Eukaryota</taxon>
        <taxon>Viridiplantae</taxon>
        <taxon>Streptophyta</taxon>
        <taxon>Embryophyta</taxon>
        <taxon>Tracheophyta</taxon>
        <taxon>Spermatophyta</taxon>
        <taxon>Magnoliopsida</taxon>
        <taxon>Liliopsida</taxon>
        <taxon>Zingiberales</taxon>
        <taxon>Musaceae</taxon>
        <taxon>Ensete</taxon>
    </lineage>
</organism>
<sequence length="142" mass="16117">MAEETATSRYVRLNKIHDAPMEEIRPGELNQPIRVPQVSLNWSKMFLICILFHSPDIKTISCICFVFLIINLVIRLQNSPCDPCMVHCCMHWCAICQEHREMRGHLSDTLETQPSVIHPPPTQEMAANDGHDSGVSANQHTV</sequence>
<evidence type="ECO:0000256" key="1">
    <source>
        <dbReference type="SAM" id="MobiDB-lite"/>
    </source>
</evidence>
<protein>
    <submittedName>
        <fullName evidence="2">Uncharacterized protein</fullName>
    </submittedName>
</protein>
<dbReference type="Proteomes" id="UP000287651">
    <property type="component" value="Unassembled WGS sequence"/>
</dbReference>
<feature type="region of interest" description="Disordered" evidence="1">
    <location>
        <begin position="111"/>
        <end position="142"/>
    </location>
</feature>
<dbReference type="EMBL" id="AMZH03013954">
    <property type="protein sequence ID" value="RRT48440.1"/>
    <property type="molecule type" value="Genomic_DNA"/>
</dbReference>
<name>A0A426Y9S2_ENSVE</name>